<keyword evidence="3 8" id="KW-0547">Nucleotide-binding</keyword>
<dbReference type="PANTHER" id="PTHR21299">
    <property type="entry name" value="CYTIDYLATE KINASE/PANTOATE-BETA-ALANINE LIGASE"/>
    <property type="match status" value="1"/>
</dbReference>
<dbReference type="EC" id="2.7.4.25" evidence="8"/>
<evidence type="ECO:0000256" key="8">
    <source>
        <dbReference type="HAMAP-Rule" id="MF_00238"/>
    </source>
</evidence>
<dbReference type="GO" id="GO:0036430">
    <property type="term" value="F:CMP kinase activity"/>
    <property type="evidence" value="ECO:0007669"/>
    <property type="project" value="RHEA"/>
</dbReference>
<dbReference type="CDD" id="cd02020">
    <property type="entry name" value="CMPK"/>
    <property type="match status" value="1"/>
</dbReference>
<dbReference type="SUPFAM" id="SSF52540">
    <property type="entry name" value="P-loop containing nucleoside triphosphate hydrolases"/>
    <property type="match status" value="1"/>
</dbReference>
<proteinExistence type="inferred from homology"/>
<dbReference type="Gene3D" id="3.40.50.300">
    <property type="entry name" value="P-loop containing nucleotide triphosphate hydrolases"/>
    <property type="match status" value="1"/>
</dbReference>
<dbReference type="GO" id="GO:0006220">
    <property type="term" value="P:pyrimidine nucleotide metabolic process"/>
    <property type="evidence" value="ECO:0007669"/>
    <property type="project" value="UniProtKB-UniRule"/>
</dbReference>
<feature type="binding site" evidence="8">
    <location>
        <begin position="9"/>
        <end position="17"/>
    </location>
    <ligand>
        <name>ATP</name>
        <dbReference type="ChEBI" id="CHEBI:30616"/>
    </ligand>
</feature>
<dbReference type="AlphaFoldDB" id="A0A2G9Y8M1"/>
<evidence type="ECO:0000256" key="5">
    <source>
        <dbReference type="ARBA" id="ARBA00022840"/>
    </source>
</evidence>
<evidence type="ECO:0000256" key="4">
    <source>
        <dbReference type="ARBA" id="ARBA00022777"/>
    </source>
</evidence>
<comment type="subcellular location">
    <subcellularLocation>
        <location evidence="8">Cytoplasm</location>
    </subcellularLocation>
</comment>
<feature type="domain" description="Cytidylate kinase" evidence="9">
    <location>
        <begin position="5"/>
        <end position="218"/>
    </location>
</feature>
<keyword evidence="4 8" id="KW-0418">Kinase</keyword>
<dbReference type="Pfam" id="PF02224">
    <property type="entry name" value="Cytidylate_kin"/>
    <property type="match status" value="1"/>
</dbReference>
<evidence type="ECO:0000256" key="7">
    <source>
        <dbReference type="ARBA" id="ARBA00048478"/>
    </source>
</evidence>
<dbReference type="GO" id="GO:0005524">
    <property type="term" value="F:ATP binding"/>
    <property type="evidence" value="ECO:0007669"/>
    <property type="project" value="UniProtKB-UniRule"/>
</dbReference>
<dbReference type="EMBL" id="PCRF01000269">
    <property type="protein sequence ID" value="PIP15579.1"/>
    <property type="molecule type" value="Genomic_DNA"/>
</dbReference>
<evidence type="ECO:0000256" key="6">
    <source>
        <dbReference type="ARBA" id="ARBA00047615"/>
    </source>
</evidence>
<dbReference type="GO" id="GO:0036431">
    <property type="term" value="F:dCMP kinase activity"/>
    <property type="evidence" value="ECO:0007669"/>
    <property type="project" value="InterPro"/>
</dbReference>
<keyword evidence="5 8" id="KW-0067">ATP-binding</keyword>
<dbReference type="InterPro" id="IPR027417">
    <property type="entry name" value="P-loop_NTPase"/>
</dbReference>
<accession>A0A2G9Y8M1</accession>
<keyword evidence="8" id="KW-0963">Cytoplasm</keyword>
<dbReference type="InterPro" id="IPR003136">
    <property type="entry name" value="Cytidylate_kin"/>
</dbReference>
<sequence length="236" mass="26019">MGYIIAIDGPAGAGKSTVARLLAKRLGFLYLDTGALYRSLTYKALKENLDLTDEEVLAEMAGKTRFDLKESPEGLRVFVDGEEVTFQIRTPEVTRNTFYIARSPKVRTAILPLQRGFAEKANIVVEGRDITTVVFPQATLKVYLDASLTERANRRQKDLQKSGVEEPLKKVSQEVAERDKLDCSRSVAPLRQAPDALYLDSTHLTVEEEISTLVAYFQAAIAGSVHPSAVDVSPSD</sequence>
<dbReference type="NCBIfam" id="TIGR00017">
    <property type="entry name" value="cmk"/>
    <property type="match status" value="1"/>
</dbReference>
<protein>
    <recommendedName>
        <fullName evidence="8">Cytidylate kinase</fullName>
        <shortName evidence="8">CK</shortName>
        <ecNumber evidence="8">2.7.4.25</ecNumber>
    </recommendedName>
    <alternativeName>
        <fullName evidence="8">Cytidine monophosphate kinase</fullName>
        <shortName evidence="8">CMP kinase</shortName>
    </alternativeName>
</protein>
<keyword evidence="2 8" id="KW-0808">Transferase</keyword>
<reference evidence="10 11" key="1">
    <citation type="submission" date="2017-09" db="EMBL/GenBank/DDBJ databases">
        <title>Depth-based differentiation of microbial function through sediment-hosted aquifers and enrichment of novel symbionts in the deep terrestrial subsurface.</title>
        <authorList>
            <person name="Probst A.J."/>
            <person name="Ladd B."/>
            <person name="Jarett J.K."/>
            <person name="Geller-Mcgrath D.E."/>
            <person name="Sieber C.M."/>
            <person name="Emerson J.B."/>
            <person name="Anantharaman K."/>
            <person name="Thomas B.C."/>
            <person name="Malmstrom R."/>
            <person name="Stieglmeier M."/>
            <person name="Klingl A."/>
            <person name="Woyke T."/>
            <person name="Ryan C.M."/>
            <person name="Banfield J.F."/>
        </authorList>
    </citation>
    <scope>NUCLEOTIDE SEQUENCE [LARGE SCALE GENOMIC DNA]</scope>
    <source>
        <strain evidence="10">CG23_combo_of_CG06-09_8_20_14_all_48_7</strain>
    </source>
</reference>
<organism evidence="10 11">
    <name type="scientific">bacterium (Candidatus Ratteibacteria) CG23_combo_of_CG06-09_8_20_14_all_48_7</name>
    <dbReference type="NCBI Taxonomy" id="2014292"/>
    <lineage>
        <taxon>Bacteria</taxon>
        <taxon>Candidatus Ratteibacteria</taxon>
    </lineage>
</organism>
<comment type="catalytic activity">
    <reaction evidence="6 8">
        <text>dCMP + ATP = dCDP + ADP</text>
        <dbReference type="Rhea" id="RHEA:25094"/>
        <dbReference type="ChEBI" id="CHEBI:30616"/>
        <dbReference type="ChEBI" id="CHEBI:57566"/>
        <dbReference type="ChEBI" id="CHEBI:58593"/>
        <dbReference type="ChEBI" id="CHEBI:456216"/>
        <dbReference type="EC" id="2.7.4.25"/>
    </reaction>
</comment>
<dbReference type="GO" id="GO:0015949">
    <property type="term" value="P:nucleobase-containing small molecule interconversion"/>
    <property type="evidence" value="ECO:0007669"/>
    <property type="project" value="TreeGrafter"/>
</dbReference>
<comment type="caution">
    <text evidence="10">The sequence shown here is derived from an EMBL/GenBank/DDBJ whole genome shotgun (WGS) entry which is preliminary data.</text>
</comment>
<dbReference type="InterPro" id="IPR011994">
    <property type="entry name" value="Cytidylate_kinase_dom"/>
</dbReference>
<evidence type="ECO:0000313" key="11">
    <source>
        <dbReference type="Proteomes" id="UP000230392"/>
    </source>
</evidence>
<gene>
    <name evidence="8" type="primary">cmk</name>
    <name evidence="10" type="ORF">COX46_05505</name>
</gene>
<evidence type="ECO:0000313" key="10">
    <source>
        <dbReference type="EMBL" id="PIP15579.1"/>
    </source>
</evidence>
<name>A0A2G9Y8M1_9BACT</name>
<evidence type="ECO:0000256" key="3">
    <source>
        <dbReference type="ARBA" id="ARBA00022741"/>
    </source>
</evidence>
<evidence type="ECO:0000256" key="2">
    <source>
        <dbReference type="ARBA" id="ARBA00022679"/>
    </source>
</evidence>
<comment type="similarity">
    <text evidence="1 8">Belongs to the cytidylate kinase family. Type 1 subfamily.</text>
</comment>
<dbReference type="HAMAP" id="MF_00238">
    <property type="entry name" value="Cytidyl_kinase_type1"/>
    <property type="match status" value="1"/>
</dbReference>
<comment type="catalytic activity">
    <reaction evidence="7 8">
        <text>CMP + ATP = CDP + ADP</text>
        <dbReference type="Rhea" id="RHEA:11600"/>
        <dbReference type="ChEBI" id="CHEBI:30616"/>
        <dbReference type="ChEBI" id="CHEBI:58069"/>
        <dbReference type="ChEBI" id="CHEBI:60377"/>
        <dbReference type="ChEBI" id="CHEBI:456216"/>
        <dbReference type="EC" id="2.7.4.25"/>
    </reaction>
</comment>
<evidence type="ECO:0000259" key="9">
    <source>
        <dbReference type="Pfam" id="PF02224"/>
    </source>
</evidence>
<dbReference type="PANTHER" id="PTHR21299:SF2">
    <property type="entry name" value="CYTIDYLATE KINASE"/>
    <property type="match status" value="1"/>
</dbReference>
<dbReference type="GO" id="GO:0005829">
    <property type="term" value="C:cytosol"/>
    <property type="evidence" value="ECO:0007669"/>
    <property type="project" value="TreeGrafter"/>
</dbReference>
<dbReference type="Proteomes" id="UP000230392">
    <property type="component" value="Unassembled WGS sequence"/>
</dbReference>
<evidence type="ECO:0000256" key="1">
    <source>
        <dbReference type="ARBA" id="ARBA00009427"/>
    </source>
</evidence>